<reference evidence="6 7" key="1">
    <citation type="submission" date="2017-05" db="EMBL/GenBank/DDBJ databases">
        <title>Draft genome sequence of Elsinoe australis.</title>
        <authorList>
            <person name="Cheng Q."/>
        </authorList>
    </citation>
    <scope>NUCLEOTIDE SEQUENCE [LARGE SCALE GENOMIC DNA]</scope>
    <source>
        <strain evidence="6 7">NL1</strain>
    </source>
</reference>
<dbReference type="Pfam" id="PF25329">
    <property type="entry name" value="C2_GDE1"/>
    <property type="match status" value="1"/>
</dbReference>
<feature type="repeat" description="ANK" evidence="3">
    <location>
        <begin position="505"/>
        <end position="537"/>
    </location>
</feature>
<dbReference type="InterPro" id="IPR030395">
    <property type="entry name" value="GP_PDE_dom"/>
</dbReference>
<dbReference type="CDD" id="cd14483">
    <property type="entry name" value="SPX_PHO81_NUC-2_like"/>
    <property type="match status" value="1"/>
</dbReference>
<dbReference type="AlphaFoldDB" id="A0A2P7YEM9"/>
<dbReference type="PANTHER" id="PTHR24198:SF165">
    <property type="entry name" value="ANKYRIN REPEAT-CONTAINING PROTEIN-RELATED"/>
    <property type="match status" value="1"/>
</dbReference>
<feature type="repeat" description="ANK" evidence="3">
    <location>
        <begin position="319"/>
        <end position="351"/>
    </location>
</feature>
<feature type="repeat" description="ANK" evidence="3">
    <location>
        <begin position="405"/>
        <end position="437"/>
    </location>
</feature>
<sequence length="1065" mass="117553">MYVTVYIQRLFALHLAGQTWRLIALLLRKFGKHIQKRQLDIPEYAASFVDYKALKKLIKRLSATPIIHPQAPGAHLDEPLDSKASLQANKATFFFRLERELEKVNTFYLQKEAELKLRLRTLSDRKRTLQQRGPSASKLSSVYRTLDEGFRLFNSDLDKLQQFVEVNQTAFSKILKKWDKTSKSRTKELYLSRAVEVQPCFNRDVISDLSDQATTSLLELAAWAEGENLEYHSTSADQTPHIQAADQDENDVDSQIQTAFTANNISLVSDWINRISASQHGRVRVSRLFLQTINQAPVPAQKALLETSTVDINFADDINERTALHELAISGRLDSLTLALDHGADVRSTDVYGRIPIHYACMRGHVAVIEALIVADRSQTAARQQGGMQEGKGEDTSTVDYWDLDNFTPLVHGIVHSHIEVVKILLSLGARIDPASETDHIPLNLACQHGSASIVDLLLQSHPKILPDAEGLYPQHLVPRSGRSPRILLMLKNYGADLDQPDKLYQWTPLFHAASEGHLQCAQTLLQSGVNADVLDEKGFPAMYYAAWEGHLDCLKLLEAATQQKALSRTSPAVAAVQAPPSIAAATPLMSKGEPESIPDLSLPPPIIPLRRYGHNFLDTTKTYIVISFDTTNSNAIEFYGDNKYPAARLTISSKSSDLIPRNVALPIQDEFKNISFQIENLDTFSIDFDIYPTFGSRVIARAAASSRVFTNRSSSSGSWHLELFDPRLRAIGRMTFRYQVVTPFRGVPLEVSQFATYWKATSQISAQPSALITGSSLSGNYIRIFVQMTRDGIPVLFPRWAVSSNLSQFGIVNDLIPRLTFEQLNAVTAAARQPPVSQLIAQAVSTYPQDPRPLAHALATSCASLKEVVNLLSPEVHLDIHVIYPSRTQEDTLHLGPTSNMNTVVDSILAVVFEHASQMRQTNDGLVRGVVFSSYNPDVCIGLNWKQPNYPVLLCNDLGVEAPTNKGSENGIYSEGRAAMSVKEAVKVAQGNNFMGLVCSARLLALVPALSEAIKVAGLVLITDVTGGSARPKAPASSFHGIPDAVDGMLEGNAVLRFKESLDV</sequence>
<dbReference type="PANTHER" id="PTHR24198">
    <property type="entry name" value="ANKYRIN REPEAT AND PROTEIN KINASE DOMAIN-CONTAINING PROTEIN"/>
    <property type="match status" value="1"/>
</dbReference>
<dbReference type="InterPro" id="IPR057506">
    <property type="entry name" value="C2_GPCPD1"/>
</dbReference>
<dbReference type="PROSITE" id="PS51382">
    <property type="entry name" value="SPX"/>
    <property type="match status" value="1"/>
</dbReference>
<dbReference type="GO" id="GO:0006629">
    <property type="term" value="P:lipid metabolic process"/>
    <property type="evidence" value="ECO:0007669"/>
    <property type="project" value="InterPro"/>
</dbReference>
<dbReference type="Pfam" id="PF12796">
    <property type="entry name" value="Ank_2"/>
    <property type="match status" value="1"/>
</dbReference>
<evidence type="ECO:0000259" key="5">
    <source>
        <dbReference type="PROSITE" id="PS51704"/>
    </source>
</evidence>
<name>A0A2P7YEM9_9PEZI</name>
<dbReference type="InterPro" id="IPR004331">
    <property type="entry name" value="SPX_dom"/>
</dbReference>
<dbReference type="EMBL" id="NHZQ01000447">
    <property type="protein sequence ID" value="PSK34424.1"/>
    <property type="molecule type" value="Genomic_DNA"/>
</dbReference>
<dbReference type="Gene3D" id="3.20.20.190">
    <property type="entry name" value="Phosphatidylinositol (PI) phosphodiesterase"/>
    <property type="match status" value="1"/>
</dbReference>
<dbReference type="STRING" id="40998.A0A2P7YEM9"/>
<evidence type="ECO:0000313" key="6">
    <source>
        <dbReference type="EMBL" id="PSK34424.1"/>
    </source>
</evidence>
<dbReference type="InterPro" id="IPR002110">
    <property type="entry name" value="Ankyrin_rpt"/>
</dbReference>
<proteinExistence type="predicted"/>
<feature type="repeat" description="ANK" evidence="3">
    <location>
        <begin position="352"/>
        <end position="373"/>
    </location>
</feature>
<feature type="domain" description="GP-PDE" evidence="5">
    <location>
        <begin position="752"/>
        <end position="1062"/>
    </location>
</feature>
<organism evidence="6 7">
    <name type="scientific">Elsinoe australis</name>
    <dbReference type="NCBI Taxonomy" id="40998"/>
    <lineage>
        <taxon>Eukaryota</taxon>
        <taxon>Fungi</taxon>
        <taxon>Dikarya</taxon>
        <taxon>Ascomycota</taxon>
        <taxon>Pezizomycotina</taxon>
        <taxon>Dothideomycetes</taxon>
        <taxon>Dothideomycetidae</taxon>
        <taxon>Myriangiales</taxon>
        <taxon>Elsinoaceae</taxon>
        <taxon>Elsinoe</taxon>
    </lineage>
</organism>
<dbReference type="Pfam" id="PF03105">
    <property type="entry name" value="SPX"/>
    <property type="match status" value="1"/>
</dbReference>
<evidence type="ECO:0000256" key="2">
    <source>
        <dbReference type="ARBA" id="ARBA00023043"/>
    </source>
</evidence>
<dbReference type="Gene3D" id="1.25.40.20">
    <property type="entry name" value="Ankyrin repeat-containing domain"/>
    <property type="match status" value="2"/>
</dbReference>
<evidence type="ECO:0000259" key="4">
    <source>
        <dbReference type="PROSITE" id="PS51382"/>
    </source>
</evidence>
<evidence type="ECO:0000256" key="3">
    <source>
        <dbReference type="PROSITE-ProRule" id="PRU00023"/>
    </source>
</evidence>
<feature type="domain" description="SPX" evidence="4">
    <location>
        <begin position="28"/>
        <end position="192"/>
    </location>
</feature>
<keyword evidence="7" id="KW-1185">Reference proteome</keyword>
<gene>
    <name evidence="6" type="ORF">B9Z65_8750</name>
</gene>
<dbReference type="Proteomes" id="UP000243723">
    <property type="component" value="Unassembled WGS sequence"/>
</dbReference>
<accession>A0A2P7YEM9</accession>
<comment type="caution">
    <text evidence="6">The sequence shown here is derived from an EMBL/GenBank/DDBJ whole genome shotgun (WGS) entry which is preliminary data.</text>
</comment>
<keyword evidence="2 3" id="KW-0040">ANK repeat</keyword>
<keyword evidence="1" id="KW-0677">Repeat</keyword>
<dbReference type="Pfam" id="PF13637">
    <property type="entry name" value="Ank_4"/>
    <property type="match status" value="1"/>
</dbReference>
<dbReference type="SMART" id="SM00248">
    <property type="entry name" value="ANK"/>
    <property type="match status" value="7"/>
</dbReference>
<dbReference type="SUPFAM" id="SSF48403">
    <property type="entry name" value="Ankyrin repeat"/>
    <property type="match status" value="1"/>
</dbReference>
<protein>
    <submittedName>
        <fullName evidence="6">Glycerophosphodiester phosphodiesterase GDE1</fullName>
    </submittedName>
</protein>
<dbReference type="SUPFAM" id="SSF51695">
    <property type="entry name" value="PLC-like phosphodiesterases"/>
    <property type="match status" value="1"/>
</dbReference>
<evidence type="ECO:0000256" key="1">
    <source>
        <dbReference type="ARBA" id="ARBA00022737"/>
    </source>
</evidence>
<dbReference type="PROSITE" id="PS50088">
    <property type="entry name" value="ANK_REPEAT"/>
    <property type="match status" value="4"/>
</dbReference>
<evidence type="ECO:0000313" key="7">
    <source>
        <dbReference type="Proteomes" id="UP000243723"/>
    </source>
</evidence>
<dbReference type="OrthoDB" id="1577640at2759"/>
<dbReference type="InterPro" id="IPR036770">
    <property type="entry name" value="Ankyrin_rpt-contain_sf"/>
</dbReference>
<dbReference type="PROSITE" id="PS50297">
    <property type="entry name" value="ANK_REP_REGION"/>
    <property type="match status" value="4"/>
</dbReference>
<dbReference type="Pfam" id="PF03009">
    <property type="entry name" value="GDPD"/>
    <property type="match status" value="1"/>
</dbReference>
<dbReference type="InterPro" id="IPR017946">
    <property type="entry name" value="PLC-like_Pdiesterase_TIM-brl"/>
</dbReference>
<dbReference type="PROSITE" id="PS51704">
    <property type="entry name" value="GP_PDE"/>
    <property type="match status" value="1"/>
</dbReference>
<dbReference type="GO" id="GO:0008081">
    <property type="term" value="F:phosphoric diester hydrolase activity"/>
    <property type="evidence" value="ECO:0007669"/>
    <property type="project" value="InterPro"/>
</dbReference>